<dbReference type="EMBL" id="QZAB01000473">
    <property type="protein sequence ID" value="RQD82169.1"/>
    <property type="molecule type" value="Genomic_DNA"/>
</dbReference>
<protein>
    <submittedName>
        <fullName evidence="2">DNA replication complex GINS family protein</fullName>
    </submittedName>
</protein>
<name>A0A3R7X516_9EURY</name>
<dbReference type="CDD" id="cd11714">
    <property type="entry name" value="GINS_A_archaea"/>
    <property type="match status" value="1"/>
</dbReference>
<proteinExistence type="predicted"/>
<gene>
    <name evidence="2" type="ORF">D5R95_07550</name>
</gene>
<dbReference type="Proteomes" id="UP000284763">
    <property type="component" value="Unassembled WGS sequence"/>
</dbReference>
<dbReference type="Pfam" id="PF05916">
    <property type="entry name" value="Sld5"/>
    <property type="match status" value="1"/>
</dbReference>
<accession>A0A3R7X516</accession>
<evidence type="ECO:0000313" key="3">
    <source>
        <dbReference type="Proteomes" id="UP000284763"/>
    </source>
</evidence>
<comment type="caution">
    <text evidence="2">The sequence shown here is derived from an EMBL/GenBank/DDBJ whole genome shotgun (WGS) entry which is preliminary data.</text>
</comment>
<dbReference type="AlphaFoldDB" id="A0A3R7X516"/>
<reference evidence="2 3" key="1">
    <citation type="submission" date="2018-08" db="EMBL/GenBank/DDBJ databases">
        <title>The metabolism and importance of syntrophic acetate oxidation coupled to methane or sulfide production in haloalkaline environments.</title>
        <authorList>
            <person name="Timmers P.H.A."/>
            <person name="Vavourakis C.D."/>
            <person name="Sorokin D.Y."/>
            <person name="Sinninghe Damste J.S."/>
            <person name="Muyzer G."/>
            <person name="Stams A.J.M."/>
            <person name="Plugge C.M."/>
        </authorList>
    </citation>
    <scope>NUCLEOTIDE SEQUENCE [LARGE SCALE GENOMIC DNA]</scope>
    <source>
        <strain evidence="2">MSAO_Arc3</strain>
    </source>
</reference>
<evidence type="ECO:0000313" key="2">
    <source>
        <dbReference type="EMBL" id="RQD82169.1"/>
    </source>
</evidence>
<dbReference type="InterPro" id="IPR021151">
    <property type="entry name" value="GINS_A"/>
</dbReference>
<dbReference type="Gene3D" id="1.20.58.1030">
    <property type="match status" value="1"/>
</dbReference>
<feature type="domain" description="GINS subunit" evidence="1">
    <location>
        <begin position="3"/>
        <end position="118"/>
    </location>
</feature>
<evidence type="ECO:0000259" key="1">
    <source>
        <dbReference type="Pfam" id="PF05916"/>
    </source>
</evidence>
<organism evidence="2 3">
    <name type="scientific">Methanosalsum natronophilum</name>
    <dbReference type="NCBI Taxonomy" id="768733"/>
    <lineage>
        <taxon>Archaea</taxon>
        <taxon>Methanobacteriati</taxon>
        <taxon>Methanobacteriota</taxon>
        <taxon>Stenosarchaea group</taxon>
        <taxon>Methanomicrobia</taxon>
        <taxon>Methanosarcinales</taxon>
        <taxon>Methanosarcinaceae</taxon>
        <taxon>Methanosalsum</taxon>
    </lineage>
</organism>
<sequence length="122" mass="14164">MNRDDLKQKFREERNAALQPLPSDFYTNAAAYVRNLEDEIKDVNNPRSVEAKMLEDELQSAIADIENIFIRRIRKITTRATSHAFSNTTTEHDLDKLLKEEQDVYNSTLKAINKARTKLLEP</sequence>
<feature type="non-terminal residue" evidence="2">
    <location>
        <position position="122"/>
    </location>
</feature>